<comment type="caution">
    <text evidence="2">The sequence shown here is derived from an EMBL/GenBank/DDBJ whole genome shotgun (WGS) entry which is preliminary data.</text>
</comment>
<organism evidence="2 3">
    <name type="scientific">Brevibacterium ravenspurgense</name>
    <dbReference type="NCBI Taxonomy" id="479117"/>
    <lineage>
        <taxon>Bacteria</taxon>
        <taxon>Bacillati</taxon>
        <taxon>Actinomycetota</taxon>
        <taxon>Actinomycetes</taxon>
        <taxon>Micrococcales</taxon>
        <taxon>Brevibacteriaceae</taxon>
        <taxon>Brevibacterium</taxon>
    </lineage>
</organism>
<evidence type="ECO:0000313" key="2">
    <source>
        <dbReference type="EMBL" id="KXZ57911.1"/>
    </source>
</evidence>
<sequence>MCRHQTVLHPVCTLDCDFGLLHTSNEVKPLRKVVLAGEACHMFGCDRASISPPNACGAPTRASRRCTTPPRRGRRPRHRWSSRGGLRHRRLGGRGGLVPSSHLGSVPHLLAFTSHSERRTEAIPTPDFTHGSWERRPDRGQIDFRDITRLKGVAPGRCHVGSEGRSHLPTHAHFAYAAASVPALFAACHTAFT</sequence>
<dbReference type="Proteomes" id="UP000243589">
    <property type="component" value="Unassembled WGS sequence"/>
</dbReference>
<feature type="region of interest" description="Disordered" evidence="1">
    <location>
        <begin position="54"/>
        <end position="93"/>
    </location>
</feature>
<dbReference type="AlphaFoldDB" id="A0A150H789"/>
<reference evidence="2 3" key="1">
    <citation type="submission" date="2016-01" db="EMBL/GenBank/DDBJ databases">
        <title>Use of Whole Genome Sequencing to ascertain that Brevibacterium massiliense (Roux, Raoult 2009) is a later heterotypic synonym of Brevibacterium ravenspurgense (Mages 2008).</title>
        <authorList>
            <person name="Bernier A.-M."/>
            <person name="Burdz T."/>
            <person name="Huynh C."/>
            <person name="Pachecho A.L."/>
            <person name="Wiebe D."/>
            <person name="Bonner C."/>
            <person name="Bernard K."/>
        </authorList>
    </citation>
    <scope>NUCLEOTIDE SEQUENCE [LARGE SCALE GENOMIC DNA]</scope>
    <source>
        <strain evidence="2 3">CCUG56047</strain>
    </source>
</reference>
<gene>
    <name evidence="2" type="ORF">Bravens_00942</name>
</gene>
<dbReference type="EMBL" id="LQQC01000010">
    <property type="protein sequence ID" value="KXZ57911.1"/>
    <property type="molecule type" value="Genomic_DNA"/>
</dbReference>
<accession>A0A150H789</accession>
<feature type="compositionally biased region" description="Basic residues" evidence="1">
    <location>
        <begin position="71"/>
        <end position="92"/>
    </location>
</feature>
<keyword evidence="3" id="KW-1185">Reference proteome</keyword>
<name>A0A150H789_9MICO</name>
<protein>
    <submittedName>
        <fullName evidence="2">Uncharacterized protein</fullName>
    </submittedName>
</protein>
<evidence type="ECO:0000313" key="3">
    <source>
        <dbReference type="Proteomes" id="UP000243589"/>
    </source>
</evidence>
<evidence type="ECO:0000256" key="1">
    <source>
        <dbReference type="SAM" id="MobiDB-lite"/>
    </source>
</evidence>
<proteinExistence type="predicted"/>